<sequence>MQKNYKHNFYKDRHQSTIYAANTILSLIIEALPQVESAVDFGCGVGTWLSVLKEKGVEDVRGLEGPWVEKDLLQISEDELSQVNFEKSVKLDKKYDLAISLEVAEHLSSALASDFVESITNASDYVMFSAAIPFQGGTNHVNEQWPEYWAGLFADKGYVLLDFIRMQIWDDRDIPFWYRQNVLMFVRKEQLETVKMPVKSGFQFPLSVVHPDTYISKMNKMYSIKGSLKMLPRNIKRWFKNKQT</sequence>
<dbReference type="EMBL" id="UOFG01000199">
    <property type="protein sequence ID" value="VAW63390.1"/>
    <property type="molecule type" value="Genomic_DNA"/>
</dbReference>
<gene>
    <name evidence="1" type="ORF">MNBD_GAMMA11-1573</name>
</gene>
<dbReference type="AlphaFoldDB" id="A0A3B0XFK4"/>
<reference evidence="1" key="1">
    <citation type="submission" date="2018-06" db="EMBL/GenBank/DDBJ databases">
        <authorList>
            <person name="Zhirakovskaya E."/>
        </authorList>
    </citation>
    <scope>NUCLEOTIDE SEQUENCE</scope>
</reference>
<evidence type="ECO:0000313" key="1">
    <source>
        <dbReference type="EMBL" id="VAW63390.1"/>
    </source>
</evidence>
<accession>A0A3B0XFK4</accession>
<dbReference type="SUPFAM" id="SSF53335">
    <property type="entry name" value="S-adenosyl-L-methionine-dependent methyltransferases"/>
    <property type="match status" value="1"/>
</dbReference>
<proteinExistence type="predicted"/>
<name>A0A3B0XFK4_9ZZZZ</name>
<organism evidence="1">
    <name type="scientific">hydrothermal vent metagenome</name>
    <dbReference type="NCBI Taxonomy" id="652676"/>
    <lineage>
        <taxon>unclassified sequences</taxon>
        <taxon>metagenomes</taxon>
        <taxon>ecological metagenomes</taxon>
    </lineage>
</organism>
<evidence type="ECO:0008006" key="2">
    <source>
        <dbReference type="Google" id="ProtNLM"/>
    </source>
</evidence>
<dbReference type="Gene3D" id="3.40.50.150">
    <property type="entry name" value="Vaccinia Virus protein VP39"/>
    <property type="match status" value="1"/>
</dbReference>
<dbReference type="InterPro" id="IPR029063">
    <property type="entry name" value="SAM-dependent_MTases_sf"/>
</dbReference>
<dbReference type="Pfam" id="PF13489">
    <property type="entry name" value="Methyltransf_23"/>
    <property type="match status" value="1"/>
</dbReference>
<protein>
    <recommendedName>
        <fullName evidence="2">Class I SAM-dependent methyltransferase</fullName>
    </recommendedName>
</protein>